<dbReference type="Gene3D" id="3.30.200.20">
    <property type="entry name" value="Phosphorylase Kinase, domain 1"/>
    <property type="match status" value="1"/>
</dbReference>
<dbReference type="RefSeq" id="XP_015664350.1">
    <property type="nucleotide sequence ID" value="XM_015796342.1"/>
</dbReference>
<evidence type="ECO:0000256" key="7">
    <source>
        <dbReference type="SAM" id="MobiDB-lite"/>
    </source>
</evidence>
<feature type="region of interest" description="Disordered" evidence="7">
    <location>
        <begin position="379"/>
        <end position="437"/>
    </location>
</feature>
<feature type="compositionally biased region" description="Basic and acidic residues" evidence="7">
    <location>
        <begin position="1532"/>
        <end position="1541"/>
    </location>
</feature>
<dbReference type="InterPro" id="IPR000719">
    <property type="entry name" value="Prot_kinase_dom"/>
</dbReference>
<feature type="compositionally biased region" description="Basic and acidic residues" evidence="7">
    <location>
        <begin position="476"/>
        <end position="491"/>
    </location>
</feature>
<evidence type="ECO:0000256" key="3">
    <source>
        <dbReference type="ARBA" id="ARBA00022741"/>
    </source>
</evidence>
<dbReference type="InterPro" id="IPR002048">
    <property type="entry name" value="EF_hand_dom"/>
</dbReference>
<keyword evidence="1" id="KW-0723">Serine/threonine-protein kinase</keyword>
<dbReference type="GO" id="GO:0007165">
    <property type="term" value="P:signal transduction"/>
    <property type="evidence" value="ECO:0007669"/>
    <property type="project" value="TreeGrafter"/>
</dbReference>
<proteinExistence type="predicted"/>
<feature type="compositionally biased region" description="Pro residues" evidence="7">
    <location>
        <begin position="1466"/>
        <end position="1482"/>
    </location>
</feature>
<dbReference type="PROSITE" id="PS00107">
    <property type="entry name" value="PROTEIN_KINASE_ATP"/>
    <property type="match status" value="1"/>
</dbReference>
<feature type="compositionally biased region" description="Low complexity" evidence="7">
    <location>
        <begin position="403"/>
        <end position="416"/>
    </location>
</feature>
<dbReference type="SUPFAM" id="SSF56112">
    <property type="entry name" value="Protein kinase-like (PK-like)"/>
    <property type="match status" value="2"/>
</dbReference>
<keyword evidence="2" id="KW-0808">Transferase</keyword>
<evidence type="ECO:0000313" key="11">
    <source>
        <dbReference type="Proteomes" id="UP000037923"/>
    </source>
</evidence>
<evidence type="ECO:0000259" key="8">
    <source>
        <dbReference type="PROSITE" id="PS50011"/>
    </source>
</evidence>
<keyword evidence="5 6" id="KW-0067">ATP-binding</keyword>
<feature type="region of interest" description="Disordered" evidence="7">
    <location>
        <begin position="1150"/>
        <end position="1196"/>
    </location>
</feature>
<feature type="domain" description="Protein kinase" evidence="8">
    <location>
        <begin position="31"/>
        <end position="398"/>
    </location>
</feature>
<dbReference type="Pfam" id="PF00069">
    <property type="entry name" value="Pkinase"/>
    <property type="match status" value="2"/>
</dbReference>
<dbReference type="PROSITE" id="PS00108">
    <property type="entry name" value="PROTEIN_KINASE_ST"/>
    <property type="match status" value="1"/>
</dbReference>
<feature type="compositionally biased region" description="Polar residues" evidence="7">
    <location>
        <begin position="1324"/>
        <end position="1333"/>
    </location>
</feature>
<comment type="caution">
    <text evidence="10">The sequence shown here is derived from an EMBL/GenBank/DDBJ whole genome shotgun (WGS) entry which is preliminary data.</text>
</comment>
<dbReference type="GO" id="GO:0005524">
    <property type="term" value="F:ATP binding"/>
    <property type="evidence" value="ECO:0007669"/>
    <property type="project" value="UniProtKB-UniRule"/>
</dbReference>
<evidence type="ECO:0000259" key="9">
    <source>
        <dbReference type="PROSITE" id="PS50222"/>
    </source>
</evidence>
<dbReference type="Proteomes" id="UP000037923">
    <property type="component" value="Unassembled WGS sequence"/>
</dbReference>
<feature type="compositionally biased region" description="Polar residues" evidence="7">
    <location>
        <begin position="1348"/>
        <end position="1358"/>
    </location>
</feature>
<feature type="compositionally biased region" description="Polar residues" evidence="7">
    <location>
        <begin position="1569"/>
        <end position="1584"/>
    </location>
</feature>
<evidence type="ECO:0000256" key="2">
    <source>
        <dbReference type="ARBA" id="ARBA00022679"/>
    </source>
</evidence>
<evidence type="ECO:0000256" key="4">
    <source>
        <dbReference type="ARBA" id="ARBA00022777"/>
    </source>
</evidence>
<dbReference type="PROSITE" id="PS50222">
    <property type="entry name" value="EF_HAND_2"/>
    <property type="match status" value="1"/>
</dbReference>
<dbReference type="InterPro" id="IPR017441">
    <property type="entry name" value="Protein_kinase_ATP_BS"/>
</dbReference>
<dbReference type="OMA" id="FGTLHYT"/>
<evidence type="ECO:0000313" key="10">
    <source>
        <dbReference type="EMBL" id="KPA85911.1"/>
    </source>
</evidence>
<dbReference type="PANTHER" id="PTHR43895:SF92">
    <property type="entry name" value="PROTEIN KINASE DOMAIN-CONTAINING PROTEIN"/>
    <property type="match status" value="1"/>
</dbReference>
<feature type="compositionally biased region" description="Low complexity" evidence="7">
    <location>
        <begin position="1336"/>
        <end position="1347"/>
    </location>
</feature>
<feature type="region of interest" description="Disordered" evidence="7">
    <location>
        <begin position="305"/>
        <end position="362"/>
    </location>
</feature>
<keyword evidence="3 6" id="KW-0547">Nucleotide-binding</keyword>
<feature type="compositionally biased region" description="Low complexity" evidence="7">
    <location>
        <begin position="1456"/>
        <end position="1465"/>
    </location>
</feature>
<evidence type="ECO:0008006" key="12">
    <source>
        <dbReference type="Google" id="ProtNLM"/>
    </source>
</evidence>
<organism evidence="10 11">
    <name type="scientific">Leptomonas pyrrhocoris</name>
    <name type="common">Firebug parasite</name>
    <dbReference type="NCBI Taxonomy" id="157538"/>
    <lineage>
        <taxon>Eukaryota</taxon>
        <taxon>Discoba</taxon>
        <taxon>Euglenozoa</taxon>
        <taxon>Kinetoplastea</taxon>
        <taxon>Metakinetoplastina</taxon>
        <taxon>Trypanosomatida</taxon>
        <taxon>Trypanosomatidae</taxon>
        <taxon>Leishmaniinae</taxon>
        <taxon>Leptomonas</taxon>
    </lineage>
</organism>
<feature type="region of interest" description="Disordered" evidence="7">
    <location>
        <begin position="449"/>
        <end position="540"/>
    </location>
</feature>
<dbReference type="OrthoDB" id="40902at2759"/>
<dbReference type="GeneID" id="26900520"/>
<dbReference type="Gene3D" id="1.10.238.10">
    <property type="entry name" value="EF-hand"/>
    <property type="match status" value="1"/>
</dbReference>
<feature type="compositionally biased region" description="Polar residues" evidence="7">
    <location>
        <begin position="670"/>
        <end position="684"/>
    </location>
</feature>
<dbReference type="GO" id="GO:0004674">
    <property type="term" value="F:protein serine/threonine kinase activity"/>
    <property type="evidence" value="ECO:0007669"/>
    <property type="project" value="UniProtKB-KW"/>
</dbReference>
<name>A0A0N0E009_LEPPY</name>
<sequence length="1777" mass="187128">MQPDSRLTNSNATSFTGSFQLEDEAKTLEDYVVGQRLGEGAYGSVYVVKYIPSGDRFAVKVLQKQDLFTGSGIYSPLMVCGNEEGIQQAQQQEDAAAGDSGTLGTTTATYHASPSAAAIVKSFEQSIVSEAMVMQSLEHPHVVKFYKFLNSTTAFYFVLELAEGGELFDLILSKNYFAEDEARMYFQQLISAIDYCHRNGVAHKDLKAENLLLSNDGRLLVCDFGFSSKVAKENIDDPEETVGTGDNIALLDAIHNGSMFGTLHYTSPEAVLASAQQRGFDFLNADDGDGSTRYGSALADSAFANGQSGFPSQVDMADNPGPGQRGSSSTPLSTASSDSPGSSFSGSVGRKGLRRSTSGSAEGDAALIKTAQEMVSSSVAKVKENRARPTLLTPPPAVTGGNPSMSHSSSTPSLLSFTGANGKIHKKTSPTLGRNKVGEGISSFVKALLHTGSPGSSSGGHHHHHHHYHQPHHKQHIDTHDQNGSPREKPCLQKISAPPVVSTTSSGKVVLETLRSPTGALGEGGGKVTGNAHSSLRVGTPSQEHVSVMSSAVSSSSTSPITVSFNTDPSFAGSAGRAGASAAAAAAATRHGTMPPPSGTLSTRVTSSTNDAAPSSTRLRAANKESNSVLLTTRGSTEVLSAHTSSSWDAGAAAQQRQPVLMEPDPPTAPTSAGHSSSPCNASSAPRKPPLVIVDPFQQDLWSAGVILFFMLTGRLPFDGRDEEETLHLIQTNDFTFDEDEMRRISPAARHLVTQMLAAEPTERPTTEQIIHNSWFQIGIQIEKDFPHREDLLETLASPLGNPMQCASTTQQTLPDGIVGSPALSSTSQAETGGYGNDESITARLAASAADTSSNAFCGSAAAPLTRQSPPSSAHDTAAAATYASPSGIVALSPVDEAAHANSGSTGGQGKAFGFSRDKITAPTFLDFSTQHPVSVEEERVLATAFRKVDSDGFGCITRDQLRDMLTTLHGDAVPTSDVDELVKLFTGDTKTDKITFKQFRDAWVSKDLAHTPFTHSSEFQLANIIGTEMDAVERQVVRQLRTAFDSLDDKHRGVIQLDQVRRIFDKYHIPVQQEDCLSLINYFHETELARFNTRASKYWHRWRVTPSVTPTTTYPGCTSSCASPVPSPAVASPFSAAGLTPGCSPVTFTKESSMPPQRNATKENAEVAVAPTGRSARPADPPVSAPSLDSSPTTPSSITISFDSFVSGIVKSDILMKHPLGRKLAAATNLAAMFQSRNVTECVRHGFLVTGLQNIILAKLASIPERLLLLYSDEVVSNTENIYSFRYLGSSALVTGATMSSATPLLMSASLVAMAASTGPISGTNFGNSAQMTPGRRSGSSASHRSLTATPPSSTPRQGRPNGIADSLHESHNGAGVVATPSMVAEILGRDERVCADSNAGSLPYNSAPTVGGVAPLPFRSNKPRQRKPPSRGTLAHSDTVDSSAFPRDRCAGDLPASSGASSQPLPPPPPQRGAPAPIPRAPNHAGAAASTVENTNGNSPSASHSPPLSRSLRHITRHATAANTTSVGGGRDRRVHSADIDNDSAQDDTHSFFSASRQSSSIINTSEANQSASDGALSSPQGEDQEGLGRRHKLANTTMAPQNSEASAPHRADLGRTTPVSAMRSTPVNVEEKNAKGKASTTLNARDAAADAEGSNAARLLSQPSVAAFSSSLLSPSATTHTSAGFSLTATPSTNFTHRAMAYGGTGAVAQVNGVCDVDVILSPACLGYTMVQFRRIHGKTSDFHEAVTFISNLLGSEREQAMEDTLTRGESELM</sequence>
<dbReference type="SUPFAM" id="SSF47473">
    <property type="entry name" value="EF-hand"/>
    <property type="match status" value="1"/>
</dbReference>
<feature type="compositionally biased region" description="Polar residues" evidence="7">
    <location>
        <begin position="1597"/>
        <end position="1608"/>
    </location>
</feature>
<evidence type="ECO:0000256" key="6">
    <source>
        <dbReference type="PROSITE-ProRule" id="PRU10141"/>
    </source>
</evidence>
<feature type="region of interest" description="Disordered" evidence="7">
    <location>
        <begin position="805"/>
        <end position="837"/>
    </location>
</feature>
<keyword evidence="4" id="KW-0418">Kinase</keyword>
<dbReference type="GO" id="GO:0005509">
    <property type="term" value="F:calcium ion binding"/>
    <property type="evidence" value="ECO:0007669"/>
    <property type="project" value="InterPro"/>
</dbReference>
<keyword evidence="11" id="KW-1185">Reference proteome</keyword>
<dbReference type="PANTHER" id="PTHR43895">
    <property type="entry name" value="CALCIUM/CALMODULIN-DEPENDENT PROTEIN KINASE KINASE-RELATED"/>
    <property type="match status" value="1"/>
</dbReference>
<dbReference type="Gene3D" id="1.10.510.10">
    <property type="entry name" value="Transferase(Phosphotransferase) domain 1"/>
    <property type="match status" value="2"/>
</dbReference>
<feature type="compositionally biased region" description="Polar residues" evidence="7">
    <location>
        <begin position="1150"/>
        <end position="1160"/>
    </location>
</feature>
<feature type="region of interest" description="Disordered" evidence="7">
    <location>
        <begin position="1403"/>
        <end position="1646"/>
    </location>
</feature>
<dbReference type="VEuPathDB" id="TriTrypDB:LpyrH10_01_2220"/>
<feature type="compositionally biased region" description="Basic residues" evidence="7">
    <location>
        <begin position="460"/>
        <end position="475"/>
    </location>
</feature>
<feature type="compositionally biased region" description="Polar residues" evidence="7">
    <location>
        <begin position="1620"/>
        <end position="1630"/>
    </location>
</feature>
<feature type="compositionally biased region" description="Polar residues" evidence="7">
    <location>
        <begin position="1493"/>
        <end position="1510"/>
    </location>
</feature>
<dbReference type="PROSITE" id="PS50011">
    <property type="entry name" value="PROTEIN_KINASE_DOM"/>
    <property type="match status" value="2"/>
</dbReference>
<feature type="binding site" evidence="6">
    <location>
        <position position="60"/>
    </location>
    <ligand>
        <name>ATP</name>
        <dbReference type="ChEBI" id="CHEBI:30616"/>
    </ligand>
</feature>
<feature type="domain" description="EF-hand" evidence="9">
    <location>
        <begin position="937"/>
        <end position="972"/>
    </location>
</feature>
<feature type="domain" description="Protein kinase" evidence="8">
    <location>
        <begin position="431"/>
        <end position="776"/>
    </location>
</feature>
<feature type="compositionally biased region" description="Polar residues" evidence="7">
    <location>
        <begin position="599"/>
        <end position="648"/>
    </location>
</feature>
<gene>
    <name evidence="10" type="ORF">ABB37_00222</name>
</gene>
<dbReference type="InterPro" id="IPR011009">
    <property type="entry name" value="Kinase-like_dom_sf"/>
</dbReference>
<feature type="compositionally biased region" description="Low complexity" evidence="7">
    <location>
        <begin position="1553"/>
        <end position="1568"/>
    </location>
</feature>
<feature type="compositionally biased region" description="Low complexity" evidence="7">
    <location>
        <begin position="327"/>
        <end position="348"/>
    </location>
</feature>
<feature type="region of interest" description="Disordered" evidence="7">
    <location>
        <begin position="584"/>
        <end position="686"/>
    </location>
</feature>
<protein>
    <recommendedName>
        <fullName evidence="12">Protein kinase domain-containing protein</fullName>
    </recommendedName>
</protein>
<accession>A0A0N0E009</accession>
<evidence type="ECO:0000256" key="1">
    <source>
        <dbReference type="ARBA" id="ARBA00022527"/>
    </source>
</evidence>
<evidence type="ECO:0000256" key="5">
    <source>
        <dbReference type="ARBA" id="ARBA00022840"/>
    </source>
</evidence>
<feature type="region of interest" description="Disordered" evidence="7">
    <location>
        <begin position="1324"/>
        <end position="1371"/>
    </location>
</feature>
<dbReference type="InterPro" id="IPR008271">
    <property type="entry name" value="Ser/Thr_kinase_AS"/>
</dbReference>
<dbReference type="InterPro" id="IPR011992">
    <property type="entry name" value="EF-hand-dom_pair"/>
</dbReference>
<feature type="compositionally biased region" description="Polar residues" evidence="7">
    <location>
        <begin position="805"/>
        <end position="814"/>
    </location>
</feature>
<dbReference type="SMART" id="SM00220">
    <property type="entry name" value="S_TKc"/>
    <property type="match status" value="1"/>
</dbReference>
<reference evidence="10 11" key="1">
    <citation type="submission" date="2015-07" db="EMBL/GenBank/DDBJ databases">
        <title>High-quality genome of monoxenous trypanosomatid Leptomonas pyrrhocoris.</title>
        <authorList>
            <person name="Flegontov P."/>
            <person name="Butenko A."/>
            <person name="Firsov S."/>
            <person name="Vlcek C."/>
            <person name="Logacheva M.D."/>
            <person name="Field M."/>
            <person name="Filatov D."/>
            <person name="Flegontova O."/>
            <person name="Gerasimov E."/>
            <person name="Jackson A.P."/>
            <person name="Kelly S."/>
            <person name="Opperdoes F."/>
            <person name="O'Reilly A."/>
            <person name="Votypka J."/>
            <person name="Yurchenko V."/>
            <person name="Lukes J."/>
        </authorList>
    </citation>
    <scope>NUCLEOTIDE SEQUENCE [LARGE SCALE GENOMIC DNA]</scope>
    <source>
        <strain evidence="10">H10</strain>
    </source>
</reference>
<dbReference type="EMBL" id="LGTL01000001">
    <property type="protein sequence ID" value="KPA85911.1"/>
    <property type="molecule type" value="Genomic_DNA"/>
</dbReference>